<dbReference type="AlphaFoldDB" id="A0A5P8WBR8"/>
<accession>A0A5P8WBR8</accession>
<reference evidence="1 2" key="1">
    <citation type="submission" date="2019-10" db="EMBL/GenBank/DDBJ databases">
        <title>Genomic and transcriptomic insights into the perfect genentic adaptation of a filamentous nitrogen-fixing cyanobacterium to rice fields.</title>
        <authorList>
            <person name="Chen Z."/>
        </authorList>
    </citation>
    <scope>NUCLEOTIDE SEQUENCE [LARGE SCALE GENOMIC DNA]</scope>
    <source>
        <strain evidence="1">CCNUC1</strain>
    </source>
</reference>
<dbReference type="EMBL" id="CP045227">
    <property type="protein sequence ID" value="QFS50237.1"/>
    <property type="molecule type" value="Genomic_DNA"/>
</dbReference>
<gene>
    <name evidence="1" type="ORF">GXM_07731</name>
</gene>
<keyword evidence="2" id="KW-1185">Reference proteome</keyword>
<sequence>MTVNTGRPHHVNKQSLFSIGSKIMSLTLAYCENFRRSLWGLKNN</sequence>
<protein>
    <submittedName>
        <fullName evidence="1">Uncharacterized protein</fullName>
    </submittedName>
</protein>
<dbReference type="KEGG" id="nsh:GXM_07731"/>
<name>A0A5P8WBR8_9NOSO</name>
<evidence type="ECO:0000313" key="2">
    <source>
        <dbReference type="Proteomes" id="UP000326678"/>
    </source>
</evidence>
<evidence type="ECO:0000313" key="1">
    <source>
        <dbReference type="EMBL" id="QFS50237.1"/>
    </source>
</evidence>
<proteinExistence type="predicted"/>
<dbReference type="Proteomes" id="UP000326678">
    <property type="component" value="Chromosome Gxm2"/>
</dbReference>
<organism evidence="1 2">
    <name type="scientific">Nostoc sphaeroides CCNUC1</name>
    <dbReference type="NCBI Taxonomy" id="2653204"/>
    <lineage>
        <taxon>Bacteria</taxon>
        <taxon>Bacillati</taxon>
        <taxon>Cyanobacteriota</taxon>
        <taxon>Cyanophyceae</taxon>
        <taxon>Nostocales</taxon>
        <taxon>Nostocaceae</taxon>
        <taxon>Nostoc</taxon>
    </lineage>
</organism>